<evidence type="ECO:0000256" key="1">
    <source>
        <dbReference type="ARBA" id="ARBA00022670"/>
    </source>
</evidence>
<feature type="domain" description="Peptidase M24" evidence="8">
    <location>
        <begin position="165"/>
        <end position="424"/>
    </location>
</feature>
<feature type="domain" description="Xaa-Pro dipeptidase N-terminal" evidence="9">
    <location>
        <begin position="8"/>
        <end position="154"/>
    </location>
</feature>
<dbReference type="GO" id="GO:0102009">
    <property type="term" value="F:proline dipeptidase activity"/>
    <property type="evidence" value="ECO:0007669"/>
    <property type="project" value="UniProtKB-EC"/>
</dbReference>
<dbReference type="InterPro" id="IPR022846">
    <property type="entry name" value="X_Pro_dipept"/>
</dbReference>
<dbReference type="Gene3D" id="3.40.350.10">
    <property type="entry name" value="Creatinase/prolidase N-terminal domain"/>
    <property type="match status" value="1"/>
</dbReference>
<dbReference type="Gene3D" id="3.90.230.10">
    <property type="entry name" value="Creatinase/methionine aminopeptidase superfamily"/>
    <property type="match status" value="1"/>
</dbReference>
<dbReference type="GO" id="GO:0008235">
    <property type="term" value="F:metalloexopeptidase activity"/>
    <property type="evidence" value="ECO:0007669"/>
    <property type="project" value="UniProtKB-UniRule"/>
</dbReference>
<sequence length="441" mass="48685">MNSQDPSHLYRAHLSAIKARVDRALEKGGFDHLLVASGVEKFEFLDDRPYPFKTNAHFKAWLPLTRHPSCWIAYTPGRKPVLAYYQPDDYWHVPPTAPEGVWVDEFDIRVITDPADAAAHLPTGGKAAILGEADAALPGFEPNNPKAVIDYLHYHRTWKTPYELERMRAAQRRAVPGHLAARAAFQAGASEAGIHAAYLAATGHTDLDAPYNSIVGLNEHGATLHYQYKDTQAPGRHRSLLIDAGAEVDGYASDITRTWGDGDADFAALLNAVENEQLALCDMVRPGKDYRDIHLECHLRLGGVLRNLGIVDMDPGQMLSSGLTSTFFPHGLGHPIGLQVHDVAGFTDEDGQVIPRPDGHPYLRMTRTLEPGMVVTIEPGLYFIPTLLKKLRARPEGKSVNWNRVEQLMPWGGVRIEDEVHCTDGAPENLTRDAFAEAPTP</sequence>
<comment type="catalytic activity">
    <reaction evidence="7">
        <text>Xaa-L-Pro dipeptide + H2O = an L-alpha-amino acid + L-proline</text>
        <dbReference type="Rhea" id="RHEA:76407"/>
        <dbReference type="ChEBI" id="CHEBI:15377"/>
        <dbReference type="ChEBI" id="CHEBI:59869"/>
        <dbReference type="ChEBI" id="CHEBI:60039"/>
        <dbReference type="ChEBI" id="CHEBI:195196"/>
        <dbReference type="EC" id="3.4.13.9"/>
    </reaction>
</comment>
<dbReference type="PANTHER" id="PTHR43226:SF8">
    <property type="entry name" value="XAA-PRO DIPEPTIDASE"/>
    <property type="match status" value="1"/>
</dbReference>
<dbReference type="GO" id="GO:0005829">
    <property type="term" value="C:cytosol"/>
    <property type="evidence" value="ECO:0007669"/>
    <property type="project" value="TreeGrafter"/>
</dbReference>
<dbReference type="InterPro" id="IPR036005">
    <property type="entry name" value="Creatinase/aminopeptidase-like"/>
</dbReference>
<evidence type="ECO:0000256" key="2">
    <source>
        <dbReference type="ARBA" id="ARBA00022723"/>
    </source>
</evidence>
<dbReference type="AlphaFoldDB" id="A0A087MFR0"/>
<comment type="caution">
    <text evidence="10">The sequence shown here is derived from an EMBL/GenBank/DDBJ whole genome shotgun (WGS) entry which is preliminary data.</text>
</comment>
<dbReference type="PATRIC" id="fig|1121014.3.peg.2362"/>
<evidence type="ECO:0000256" key="3">
    <source>
        <dbReference type="ARBA" id="ARBA00022801"/>
    </source>
</evidence>
<feature type="binding site" evidence="7">
    <location>
        <position position="243"/>
    </location>
    <ligand>
        <name>Mn(2+)</name>
        <dbReference type="ChEBI" id="CHEBI:29035"/>
        <label>2</label>
    </ligand>
</feature>
<comment type="similarity">
    <text evidence="7">Belongs to the peptidase M24B family. Bacterial-type prolidase subfamily.</text>
</comment>
<dbReference type="EC" id="3.4.13.9" evidence="7"/>
<dbReference type="GO" id="GO:0046872">
    <property type="term" value="F:metal ion binding"/>
    <property type="evidence" value="ECO:0007669"/>
    <property type="project" value="UniProtKB-KW"/>
</dbReference>
<dbReference type="PANTHER" id="PTHR43226">
    <property type="entry name" value="XAA-PRO AMINOPEPTIDASE 3"/>
    <property type="match status" value="1"/>
</dbReference>
<proteinExistence type="inferred from homology"/>
<name>A0A087MFR0_9GAMM</name>
<gene>
    <name evidence="7" type="primary">pepQ</name>
    <name evidence="10" type="ORF">N788_07295</name>
</gene>
<evidence type="ECO:0000313" key="11">
    <source>
        <dbReference type="Proteomes" id="UP000029085"/>
    </source>
</evidence>
<reference evidence="11" key="1">
    <citation type="submission" date="2013-08" db="EMBL/GenBank/DDBJ databases">
        <title>Genome sequencing of Arenimonas donghaensis.</title>
        <authorList>
            <person name="Chen F."/>
            <person name="Wang G."/>
        </authorList>
    </citation>
    <scope>NUCLEOTIDE SEQUENCE [LARGE SCALE GENOMIC DNA]</scope>
    <source>
        <strain evidence="11">HO3-R19</strain>
    </source>
</reference>
<dbReference type="SUPFAM" id="SSF55920">
    <property type="entry name" value="Creatinase/aminopeptidase"/>
    <property type="match status" value="1"/>
</dbReference>
<keyword evidence="6 7" id="KW-0464">Manganese</keyword>
<keyword evidence="2 7" id="KW-0479">Metal-binding</keyword>
<accession>A0A087MFR0</accession>
<reference evidence="10 11" key="2">
    <citation type="journal article" date="2015" name="Stand. Genomic Sci.">
        <title>High quality draft genomic sequence of Arenimonas donghaensis DSM 18148(T).</title>
        <authorList>
            <person name="Chen F."/>
            <person name="Wang H."/>
            <person name="Cao Y."/>
            <person name="Li X."/>
            <person name="Wang G."/>
        </authorList>
    </citation>
    <scope>NUCLEOTIDE SEQUENCE [LARGE SCALE GENOMIC DNA]</scope>
    <source>
        <strain evidence="10 11">HO3-R19</strain>
    </source>
</reference>
<dbReference type="InterPro" id="IPR000994">
    <property type="entry name" value="Pept_M24"/>
</dbReference>
<evidence type="ECO:0000259" key="8">
    <source>
        <dbReference type="Pfam" id="PF00557"/>
    </source>
</evidence>
<keyword evidence="4 7" id="KW-0224">Dipeptidase</keyword>
<keyword evidence="11" id="KW-1185">Reference proteome</keyword>
<feature type="binding site" evidence="7">
    <location>
        <position position="417"/>
    </location>
    <ligand>
        <name>Mn(2+)</name>
        <dbReference type="ChEBI" id="CHEBI:29035"/>
        <label>2</label>
    </ligand>
</feature>
<keyword evidence="5 7" id="KW-0482">Metalloprotease</keyword>
<keyword evidence="1 7" id="KW-0645">Protease</keyword>
<dbReference type="NCBIfam" id="NF010133">
    <property type="entry name" value="PRK13607.1"/>
    <property type="match status" value="1"/>
</dbReference>
<feature type="binding site" evidence="7">
    <location>
        <position position="378"/>
    </location>
    <ligand>
        <name>Mn(2+)</name>
        <dbReference type="ChEBI" id="CHEBI:29035"/>
        <label>1</label>
    </ligand>
</feature>
<evidence type="ECO:0000313" key="10">
    <source>
        <dbReference type="EMBL" id="KFL35713.1"/>
    </source>
</evidence>
<evidence type="ECO:0000256" key="4">
    <source>
        <dbReference type="ARBA" id="ARBA00022997"/>
    </source>
</evidence>
<dbReference type="InterPro" id="IPR001131">
    <property type="entry name" value="Peptidase_M24B_aminopep-P_CS"/>
</dbReference>
<dbReference type="Pfam" id="PF21216">
    <property type="entry name" value="PepQ_N"/>
    <property type="match status" value="1"/>
</dbReference>
<feature type="binding site" evidence="7">
    <location>
        <position position="417"/>
    </location>
    <ligand>
        <name>Mn(2+)</name>
        <dbReference type="ChEBI" id="CHEBI:29035"/>
        <label>1</label>
    </ligand>
</feature>
<dbReference type="HAMAP" id="MF_01279">
    <property type="entry name" value="X_Pro_dipeptid"/>
    <property type="match status" value="1"/>
</dbReference>
<organism evidence="10 11">
    <name type="scientific">Arenimonas donghaensis DSM 18148 = HO3-R19</name>
    <dbReference type="NCBI Taxonomy" id="1121014"/>
    <lineage>
        <taxon>Bacteria</taxon>
        <taxon>Pseudomonadati</taxon>
        <taxon>Pseudomonadota</taxon>
        <taxon>Gammaproteobacteria</taxon>
        <taxon>Lysobacterales</taxon>
        <taxon>Lysobacteraceae</taxon>
        <taxon>Arenimonas</taxon>
    </lineage>
</organism>
<dbReference type="InterPro" id="IPR052433">
    <property type="entry name" value="X-Pro_dipept-like"/>
</dbReference>
<dbReference type="GO" id="GO:0006508">
    <property type="term" value="P:proteolysis"/>
    <property type="evidence" value="ECO:0007669"/>
    <property type="project" value="UniProtKB-KW"/>
</dbReference>
<evidence type="ECO:0000256" key="7">
    <source>
        <dbReference type="HAMAP-Rule" id="MF_01279"/>
    </source>
</evidence>
<protein>
    <recommendedName>
        <fullName evidence="7">Xaa-Pro dipeptidase</fullName>
        <shortName evidence="7">X-Pro dipeptidase</shortName>
        <ecNumber evidence="7">3.4.13.9</ecNumber>
    </recommendedName>
    <alternativeName>
        <fullName evidence="7">Imidodipeptidase</fullName>
    </alternativeName>
    <alternativeName>
        <fullName evidence="7">Proline dipeptidase</fullName>
        <shortName evidence="7">Prolidase</shortName>
    </alternativeName>
</protein>
<evidence type="ECO:0000259" key="9">
    <source>
        <dbReference type="Pfam" id="PF21216"/>
    </source>
</evidence>
<dbReference type="Pfam" id="PF00557">
    <property type="entry name" value="Peptidase_M24"/>
    <property type="match status" value="1"/>
</dbReference>
<feature type="binding site" evidence="7">
    <location>
        <position position="334"/>
    </location>
    <ligand>
        <name>Mn(2+)</name>
        <dbReference type="ChEBI" id="CHEBI:29035"/>
        <label>1</label>
    </ligand>
</feature>
<dbReference type="STRING" id="1121014.N788_07295"/>
<dbReference type="RefSeq" id="WP_034225472.1">
    <property type="nucleotide sequence ID" value="NZ_AVCJ01000049.1"/>
</dbReference>
<evidence type="ECO:0000256" key="6">
    <source>
        <dbReference type="ARBA" id="ARBA00023211"/>
    </source>
</evidence>
<dbReference type="InterPro" id="IPR029149">
    <property type="entry name" value="Creatin/AminoP/Spt16_N"/>
</dbReference>
<evidence type="ECO:0000256" key="5">
    <source>
        <dbReference type="ARBA" id="ARBA00023049"/>
    </source>
</evidence>
<comment type="cofactor">
    <cofactor evidence="7">
        <name>Mn(2+)</name>
        <dbReference type="ChEBI" id="CHEBI:29035"/>
    </cofactor>
    <text evidence="7">Binds 2 manganese ions per subunit.</text>
</comment>
<comment type="function">
    <text evidence="7">Splits dipeptides with a prolyl residue in the C-terminal position.</text>
</comment>
<dbReference type="EMBL" id="AVCJ01000049">
    <property type="protein sequence ID" value="KFL35713.1"/>
    <property type="molecule type" value="Genomic_DNA"/>
</dbReference>
<dbReference type="Proteomes" id="UP000029085">
    <property type="component" value="Unassembled WGS sequence"/>
</dbReference>
<feature type="binding site" evidence="7">
    <location>
        <position position="254"/>
    </location>
    <ligand>
        <name>Mn(2+)</name>
        <dbReference type="ChEBI" id="CHEBI:29035"/>
        <label>2</label>
    </ligand>
</feature>
<dbReference type="GO" id="GO:0004177">
    <property type="term" value="F:aminopeptidase activity"/>
    <property type="evidence" value="ECO:0007669"/>
    <property type="project" value="TreeGrafter"/>
</dbReference>
<dbReference type="OrthoDB" id="9806388at2"/>
<feature type="binding site" evidence="7">
    <location>
        <position position="254"/>
    </location>
    <ligand>
        <name>Mn(2+)</name>
        <dbReference type="ChEBI" id="CHEBI:29035"/>
        <label>1</label>
    </ligand>
</feature>
<dbReference type="PROSITE" id="PS00491">
    <property type="entry name" value="PROLINE_PEPTIDASE"/>
    <property type="match status" value="1"/>
</dbReference>
<dbReference type="GO" id="GO:0016795">
    <property type="term" value="F:phosphoric triester hydrolase activity"/>
    <property type="evidence" value="ECO:0007669"/>
    <property type="project" value="InterPro"/>
</dbReference>
<dbReference type="InterPro" id="IPR048819">
    <property type="entry name" value="PepQ_N"/>
</dbReference>
<keyword evidence="3 7" id="KW-0378">Hydrolase</keyword>